<protein>
    <submittedName>
        <fullName evidence="2">Uncharacterized protein</fullName>
    </submittedName>
</protein>
<gene>
    <name evidence="2" type="ORF">TIFTF001_003175</name>
</gene>
<comment type="caution">
    <text evidence="2">The sequence shown here is derived from an EMBL/GenBank/DDBJ whole genome shotgun (WGS) entry which is preliminary data.</text>
</comment>
<accession>A0AA87Z7X3</accession>
<evidence type="ECO:0000313" key="3">
    <source>
        <dbReference type="Proteomes" id="UP001187192"/>
    </source>
</evidence>
<name>A0AA87Z7X3_FICCA</name>
<reference evidence="2" key="1">
    <citation type="submission" date="2023-07" db="EMBL/GenBank/DDBJ databases">
        <title>draft genome sequence of fig (Ficus carica).</title>
        <authorList>
            <person name="Takahashi T."/>
            <person name="Nishimura K."/>
        </authorList>
    </citation>
    <scope>NUCLEOTIDE SEQUENCE</scope>
</reference>
<sequence>MNAHSGVDDKFCGEVMVGKTAKGSSFADKMKQVFSMQNMFPRKNNESNENKKEKKDDTKDLERGDQIDGLKIFETFVLY</sequence>
<proteinExistence type="predicted"/>
<evidence type="ECO:0000313" key="2">
    <source>
        <dbReference type="EMBL" id="GMN31233.1"/>
    </source>
</evidence>
<feature type="region of interest" description="Disordered" evidence="1">
    <location>
        <begin position="38"/>
        <end position="62"/>
    </location>
</feature>
<dbReference type="Proteomes" id="UP001187192">
    <property type="component" value="Unassembled WGS sequence"/>
</dbReference>
<dbReference type="AlphaFoldDB" id="A0AA87Z7X3"/>
<keyword evidence="3" id="KW-1185">Reference proteome</keyword>
<feature type="compositionally biased region" description="Basic and acidic residues" evidence="1">
    <location>
        <begin position="43"/>
        <end position="62"/>
    </location>
</feature>
<evidence type="ECO:0000256" key="1">
    <source>
        <dbReference type="SAM" id="MobiDB-lite"/>
    </source>
</evidence>
<dbReference type="EMBL" id="BTGU01000003">
    <property type="protein sequence ID" value="GMN31233.1"/>
    <property type="molecule type" value="Genomic_DNA"/>
</dbReference>
<organism evidence="2 3">
    <name type="scientific">Ficus carica</name>
    <name type="common">Common fig</name>
    <dbReference type="NCBI Taxonomy" id="3494"/>
    <lineage>
        <taxon>Eukaryota</taxon>
        <taxon>Viridiplantae</taxon>
        <taxon>Streptophyta</taxon>
        <taxon>Embryophyta</taxon>
        <taxon>Tracheophyta</taxon>
        <taxon>Spermatophyta</taxon>
        <taxon>Magnoliopsida</taxon>
        <taxon>eudicotyledons</taxon>
        <taxon>Gunneridae</taxon>
        <taxon>Pentapetalae</taxon>
        <taxon>rosids</taxon>
        <taxon>fabids</taxon>
        <taxon>Rosales</taxon>
        <taxon>Moraceae</taxon>
        <taxon>Ficeae</taxon>
        <taxon>Ficus</taxon>
    </lineage>
</organism>